<evidence type="ECO:0000256" key="2">
    <source>
        <dbReference type="SAM" id="SignalP"/>
    </source>
</evidence>
<dbReference type="CDD" id="cd00603">
    <property type="entry name" value="IPT_PCSR"/>
    <property type="match status" value="2"/>
</dbReference>
<evidence type="ECO:0000313" key="5">
    <source>
        <dbReference type="Proteomes" id="UP000472276"/>
    </source>
</evidence>
<feature type="signal peptide" evidence="2">
    <location>
        <begin position="1"/>
        <end position="20"/>
    </location>
</feature>
<dbReference type="InterPro" id="IPR052387">
    <property type="entry name" value="Fibrocystin"/>
</dbReference>
<organism evidence="4 5">
    <name type="scientific">Oreochromis aureus</name>
    <name type="common">Israeli tilapia</name>
    <name type="synonym">Chromis aureus</name>
    <dbReference type="NCBI Taxonomy" id="47969"/>
    <lineage>
        <taxon>Eukaryota</taxon>
        <taxon>Metazoa</taxon>
        <taxon>Chordata</taxon>
        <taxon>Craniata</taxon>
        <taxon>Vertebrata</taxon>
        <taxon>Euteleostomi</taxon>
        <taxon>Actinopterygii</taxon>
        <taxon>Neopterygii</taxon>
        <taxon>Teleostei</taxon>
        <taxon>Neoteleostei</taxon>
        <taxon>Acanthomorphata</taxon>
        <taxon>Ovalentaria</taxon>
        <taxon>Cichlomorphae</taxon>
        <taxon>Cichliformes</taxon>
        <taxon>Cichlidae</taxon>
        <taxon>African cichlids</taxon>
        <taxon>Pseudocrenilabrinae</taxon>
        <taxon>Oreochromini</taxon>
        <taxon>Oreochromis</taxon>
    </lineage>
</organism>
<dbReference type="PANTHER" id="PTHR46769">
    <property type="entry name" value="POLYCYSTIC KIDNEY AND HEPATIC DISEASE 1 (AUTOSOMAL RECESSIVE)-LIKE 1"/>
    <property type="match status" value="1"/>
</dbReference>
<dbReference type="PANTHER" id="PTHR46769:SF2">
    <property type="entry name" value="FIBROCYSTIN-L ISOFORM 2 PRECURSOR-RELATED"/>
    <property type="match status" value="1"/>
</dbReference>
<dbReference type="Pfam" id="PF07691">
    <property type="entry name" value="PA14"/>
    <property type="match status" value="1"/>
</dbReference>
<reference evidence="4" key="1">
    <citation type="submission" date="2025-08" db="UniProtKB">
        <authorList>
            <consortium name="Ensembl"/>
        </authorList>
    </citation>
    <scope>IDENTIFICATION</scope>
</reference>
<dbReference type="InterPro" id="IPR011658">
    <property type="entry name" value="PA14_dom"/>
</dbReference>
<dbReference type="SUPFAM" id="SSF56988">
    <property type="entry name" value="Anthrax protective antigen"/>
    <property type="match status" value="1"/>
</dbReference>
<evidence type="ECO:0000313" key="4">
    <source>
        <dbReference type="Ensembl" id="ENSOABP00000011181.2"/>
    </source>
</evidence>
<keyword evidence="1 2" id="KW-0732">Signal</keyword>
<evidence type="ECO:0000256" key="1">
    <source>
        <dbReference type="ARBA" id="ARBA00022729"/>
    </source>
</evidence>
<accession>A0A668S9S7</accession>
<protein>
    <recommendedName>
        <fullName evidence="3">PA14 domain-containing protein</fullName>
    </recommendedName>
</protein>
<dbReference type="Gene3D" id="2.60.120.1560">
    <property type="match status" value="1"/>
</dbReference>
<evidence type="ECO:0000259" key="3">
    <source>
        <dbReference type="PROSITE" id="PS51820"/>
    </source>
</evidence>
<dbReference type="OMA" id="DESWWEN"/>
<dbReference type="GO" id="GO:0007399">
    <property type="term" value="P:nervous system development"/>
    <property type="evidence" value="ECO:0007669"/>
    <property type="project" value="UniProtKB-ARBA"/>
</dbReference>
<dbReference type="Proteomes" id="UP000472276">
    <property type="component" value="Unassembled WGS sequence"/>
</dbReference>
<proteinExistence type="predicted"/>
<dbReference type="Gene3D" id="2.60.40.10">
    <property type="entry name" value="Immunoglobulins"/>
    <property type="match status" value="2"/>
</dbReference>
<dbReference type="InterPro" id="IPR013783">
    <property type="entry name" value="Ig-like_fold"/>
</dbReference>
<dbReference type="PROSITE" id="PS51820">
    <property type="entry name" value="PA14"/>
    <property type="match status" value="1"/>
</dbReference>
<reference evidence="4" key="2">
    <citation type="submission" date="2025-09" db="UniProtKB">
        <authorList>
            <consortium name="Ensembl"/>
        </authorList>
    </citation>
    <scope>IDENTIFICATION</scope>
</reference>
<keyword evidence="5" id="KW-1185">Reference proteome</keyword>
<dbReference type="InterPro" id="IPR014756">
    <property type="entry name" value="Ig_E-set"/>
</dbReference>
<sequence>MEVKWKAAALVLALWCCCDALRVTSVSPRRGSVNGATRLTIQGDGFAQERQFQLNPVDDMFGNRVTLVSNTLSVPCDVERDSTHSNQIMCYTRPMPYDYYEIHVSVDGVPIPDNSMCRYSWLCSFTTVWYLTPTIESLSPVSGPPGTLVTVYGRIFTDVYGSNTDLSSNGINARFLRSYMGGMPCELLKPNSDERGLKMEVWNNSRPSSLSNIWSYNKNTTGYWSQWIDSMPHVFPREMDYFTTRFTGFFVPPATGNYTIYLQCDDRCDLYLSNSSRPENKVKVAYQPYYVSDYTQLASQKSQVLALEKDKPYYMEILQQEYGGAATINFGLFQGESSYTEHQMDNAVNEVQDIVADYDVFDEEQVQHVVASPFRGVIRPYPSLPSDYASAAEVEAALNSLWSIKPDTVMVTKQQSSEGSHFIVTFNSDRGDFEPLHFEVFGSDTNITVTEVTKGRSNMKTFTLLWGGIPTKPIAFNASESEVESALEDLMKAECPGEILTFEGTDVKYFKDFENDNSQKTVRRTPVDHSGFCGRWSLRNAEILFKDSYTTDFFKNIHLIFLQLCFAYKGMLKDEVGMRFTYQDNKGQTLTLTTNINTIFNKGFKSVKS</sequence>
<feature type="domain" description="PA14" evidence="3">
    <location>
        <begin position="192"/>
        <end position="348"/>
    </location>
</feature>
<dbReference type="InterPro" id="IPR037524">
    <property type="entry name" value="PA14/GLEYA"/>
</dbReference>
<feature type="chain" id="PRO_5044198305" description="PA14 domain-containing protein" evidence="2">
    <location>
        <begin position="21"/>
        <end position="609"/>
    </location>
</feature>
<dbReference type="FunFam" id="2.60.40.10:FF:000857">
    <property type="entry name" value="PKHD1 like 1"/>
    <property type="match status" value="1"/>
</dbReference>
<dbReference type="SUPFAM" id="SSF81296">
    <property type="entry name" value="E set domains"/>
    <property type="match status" value="2"/>
</dbReference>
<gene>
    <name evidence="4" type="primary">LOC116315135</name>
</gene>
<dbReference type="AlphaFoldDB" id="A0A668S9S7"/>
<dbReference type="Pfam" id="PF01833">
    <property type="entry name" value="TIG"/>
    <property type="match status" value="2"/>
</dbReference>
<dbReference type="FunFam" id="2.60.120.1560:FF:000004">
    <property type="entry name" value="PKHD1-like 1"/>
    <property type="match status" value="1"/>
</dbReference>
<dbReference type="Ensembl" id="ENSOABT00000011558.2">
    <property type="protein sequence ID" value="ENSOABP00000011181.2"/>
    <property type="gene ID" value="ENSOABG00000005790.2"/>
</dbReference>
<name>A0A668S9S7_OREAU</name>
<dbReference type="InterPro" id="IPR002909">
    <property type="entry name" value="IPT_dom"/>
</dbReference>